<accession>A0A7W6G7W6</accession>
<dbReference type="PANTHER" id="PTHR42760">
    <property type="entry name" value="SHORT-CHAIN DEHYDROGENASES/REDUCTASES FAMILY MEMBER"/>
    <property type="match status" value="1"/>
</dbReference>
<dbReference type="PANTHER" id="PTHR42760:SF115">
    <property type="entry name" value="3-OXOACYL-[ACYL-CARRIER-PROTEIN] REDUCTASE FABG"/>
    <property type="match status" value="1"/>
</dbReference>
<dbReference type="SUPFAM" id="SSF51735">
    <property type="entry name" value="NAD(P)-binding Rossmann-fold domains"/>
    <property type="match status" value="1"/>
</dbReference>
<dbReference type="RefSeq" id="WP_183627475.1">
    <property type="nucleotide sequence ID" value="NZ_JACIDX010000015.1"/>
</dbReference>
<organism evidence="3 4">
    <name type="scientific">Novosphingobium sediminicola</name>
    <dbReference type="NCBI Taxonomy" id="563162"/>
    <lineage>
        <taxon>Bacteria</taxon>
        <taxon>Pseudomonadati</taxon>
        <taxon>Pseudomonadota</taxon>
        <taxon>Alphaproteobacteria</taxon>
        <taxon>Sphingomonadales</taxon>
        <taxon>Sphingomonadaceae</taxon>
        <taxon>Novosphingobium</taxon>
    </lineage>
</organism>
<keyword evidence="2" id="KW-0560">Oxidoreductase</keyword>
<comment type="similarity">
    <text evidence="1">Belongs to the short-chain dehydrogenases/reductases (SDR) family.</text>
</comment>
<dbReference type="GO" id="GO:0016616">
    <property type="term" value="F:oxidoreductase activity, acting on the CH-OH group of donors, NAD or NADP as acceptor"/>
    <property type="evidence" value="ECO:0007669"/>
    <property type="project" value="TreeGrafter"/>
</dbReference>
<sequence>MAILDRFSVAGRSALVTGGASGLGLAYVEAMAEGGAAVTLSDIDLAGAEREAQRLRDAGYDVRAVALDVSDSDAVARVFDDHAKAFGGLDICFANAGIDTGAGFWNPEGHRNPDGQVDTYDPKRWDKSIAVNLSGMFYTISNAVRIMKQPGRANGRTGGAIIATASNAGLVTEPIVGLPYMPAKAGILHMVRALGLELAEFGIRINAIAPGPFVTNIGGGWLKKDPTVRAAWDAIVPLGSVAETEQMKPLALMLASDASDYMTGAHVVIDGGMMLGRFK</sequence>
<dbReference type="Proteomes" id="UP000548867">
    <property type="component" value="Unassembled WGS sequence"/>
</dbReference>
<dbReference type="EMBL" id="JACIDX010000015">
    <property type="protein sequence ID" value="MBB3956605.1"/>
    <property type="molecule type" value="Genomic_DNA"/>
</dbReference>
<evidence type="ECO:0000256" key="2">
    <source>
        <dbReference type="ARBA" id="ARBA00023002"/>
    </source>
</evidence>
<proteinExistence type="inferred from homology"/>
<reference evidence="3 4" key="1">
    <citation type="submission" date="2020-08" db="EMBL/GenBank/DDBJ databases">
        <title>Genomic Encyclopedia of Type Strains, Phase IV (KMG-IV): sequencing the most valuable type-strain genomes for metagenomic binning, comparative biology and taxonomic classification.</title>
        <authorList>
            <person name="Goeker M."/>
        </authorList>
    </citation>
    <scope>NUCLEOTIDE SEQUENCE [LARGE SCALE GENOMIC DNA]</scope>
    <source>
        <strain evidence="3 4">DSM 27057</strain>
    </source>
</reference>
<comment type="caution">
    <text evidence="3">The sequence shown here is derived from an EMBL/GenBank/DDBJ whole genome shotgun (WGS) entry which is preliminary data.</text>
</comment>
<protein>
    <submittedName>
        <fullName evidence="3">NAD(P)-dependent dehydrogenase (Short-subunit alcohol dehydrogenase family)</fullName>
    </submittedName>
</protein>
<evidence type="ECO:0000313" key="4">
    <source>
        <dbReference type="Proteomes" id="UP000548867"/>
    </source>
</evidence>
<dbReference type="PRINTS" id="PR00081">
    <property type="entry name" value="GDHRDH"/>
</dbReference>
<dbReference type="InterPro" id="IPR002347">
    <property type="entry name" value="SDR_fam"/>
</dbReference>
<name>A0A7W6G7W6_9SPHN</name>
<evidence type="ECO:0000256" key="1">
    <source>
        <dbReference type="ARBA" id="ARBA00006484"/>
    </source>
</evidence>
<evidence type="ECO:0000313" key="3">
    <source>
        <dbReference type="EMBL" id="MBB3956605.1"/>
    </source>
</evidence>
<dbReference type="InterPro" id="IPR036291">
    <property type="entry name" value="NAD(P)-bd_dom_sf"/>
</dbReference>
<gene>
    <name evidence="3" type="ORF">GGR38_003571</name>
</gene>
<dbReference type="FunFam" id="3.40.50.720:FF:000084">
    <property type="entry name" value="Short-chain dehydrogenase reductase"/>
    <property type="match status" value="1"/>
</dbReference>
<dbReference type="Gene3D" id="3.40.50.720">
    <property type="entry name" value="NAD(P)-binding Rossmann-like Domain"/>
    <property type="match status" value="1"/>
</dbReference>
<keyword evidence="4" id="KW-1185">Reference proteome</keyword>
<dbReference type="AlphaFoldDB" id="A0A7W6G7W6"/>
<dbReference type="Pfam" id="PF13561">
    <property type="entry name" value="adh_short_C2"/>
    <property type="match status" value="1"/>
</dbReference>